<keyword evidence="3" id="KW-1185">Reference proteome</keyword>
<accession>A0A9D4CBY3</accession>
<protein>
    <submittedName>
        <fullName evidence="2">Uncharacterized protein</fullName>
    </submittedName>
</protein>
<evidence type="ECO:0000313" key="2">
    <source>
        <dbReference type="EMBL" id="KAH3720834.1"/>
    </source>
</evidence>
<reference evidence="2" key="2">
    <citation type="submission" date="2020-11" db="EMBL/GenBank/DDBJ databases">
        <authorList>
            <person name="McCartney M.A."/>
            <person name="Auch B."/>
            <person name="Kono T."/>
            <person name="Mallez S."/>
            <person name="Becker A."/>
            <person name="Gohl D.M."/>
            <person name="Silverstein K.A.T."/>
            <person name="Koren S."/>
            <person name="Bechman K.B."/>
            <person name="Herman A."/>
            <person name="Abrahante J.E."/>
            <person name="Garbe J."/>
        </authorList>
    </citation>
    <scope>NUCLEOTIDE SEQUENCE</scope>
    <source>
        <strain evidence="2">Duluth1</strain>
        <tissue evidence="2">Whole animal</tissue>
    </source>
</reference>
<reference evidence="2" key="1">
    <citation type="journal article" date="2019" name="bioRxiv">
        <title>The Genome of the Zebra Mussel, Dreissena polymorpha: A Resource for Invasive Species Research.</title>
        <authorList>
            <person name="McCartney M.A."/>
            <person name="Auch B."/>
            <person name="Kono T."/>
            <person name="Mallez S."/>
            <person name="Zhang Y."/>
            <person name="Obille A."/>
            <person name="Becker A."/>
            <person name="Abrahante J.E."/>
            <person name="Garbe J."/>
            <person name="Badalamenti J.P."/>
            <person name="Herman A."/>
            <person name="Mangelson H."/>
            <person name="Liachko I."/>
            <person name="Sullivan S."/>
            <person name="Sone E.D."/>
            <person name="Koren S."/>
            <person name="Silverstein K.A.T."/>
            <person name="Beckman K.B."/>
            <person name="Gohl D.M."/>
        </authorList>
    </citation>
    <scope>NUCLEOTIDE SEQUENCE</scope>
    <source>
        <strain evidence="2">Duluth1</strain>
        <tissue evidence="2">Whole animal</tissue>
    </source>
</reference>
<evidence type="ECO:0000256" key="1">
    <source>
        <dbReference type="SAM" id="MobiDB-lite"/>
    </source>
</evidence>
<dbReference type="EMBL" id="JAIWYP010000013">
    <property type="protein sequence ID" value="KAH3720834.1"/>
    <property type="molecule type" value="Genomic_DNA"/>
</dbReference>
<comment type="caution">
    <text evidence="2">The sequence shown here is derived from an EMBL/GenBank/DDBJ whole genome shotgun (WGS) entry which is preliminary data.</text>
</comment>
<name>A0A9D4CBY3_DREPO</name>
<dbReference type="AlphaFoldDB" id="A0A9D4CBY3"/>
<organism evidence="2 3">
    <name type="scientific">Dreissena polymorpha</name>
    <name type="common">Zebra mussel</name>
    <name type="synonym">Mytilus polymorpha</name>
    <dbReference type="NCBI Taxonomy" id="45954"/>
    <lineage>
        <taxon>Eukaryota</taxon>
        <taxon>Metazoa</taxon>
        <taxon>Spiralia</taxon>
        <taxon>Lophotrochozoa</taxon>
        <taxon>Mollusca</taxon>
        <taxon>Bivalvia</taxon>
        <taxon>Autobranchia</taxon>
        <taxon>Heteroconchia</taxon>
        <taxon>Euheterodonta</taxon>
        <taxon>Imparidentia</taxon>
        <taxon>Neoheterodontei</taxon>
        <taxon>Myida</taxon>
        <taxon>Dreissenoidea</taxon>
        <taxon>Dreissenidae</taxon>
        <taxon>Dreissena</taxon>
    </lineage>
</organism>
<evidence type="ECO:0000313" key="3">
    <source>
        <dbReference type="Proteomes" id="UP000828390"/>
    </source>
</evidence>
<feature type="compositionally biased region" description="Polar residues" evidence="1">
    <location>
        <begin position="1"/>
        <end position="41"/>
    </location>
</feature>
<gene>
    <name evidence="2" type="ORF">DPMN_063741</name>
</gene>
<sequence length="97" mass="11443">MASSTIATPPESQQEPQASAISQRSQQLRSKQPIINHNHLTQQRQRHQQQPYRYYYNKGPYNSRNQFHYHRAMRTHTPFSRITEHGTQAPPFSGLRQ</sequence>
<dbReference type="Proteomes" id="UP000828390">
    <property type="component" value="Unassembled WGS sequence"/>
</dbReference>
<feature type="region of interest" description="Disordered" evidence="1">
    <location>
        <begin position="1"/>
        <end position="63"/>
    </location>
</feature>
<proteinExistence type="predicted"/>